<keyword evidence="2 4" id="KW-0808">Transferase</keyword>
<evidence type="ECO:0000313" key="4">
    <source>
        <dbReference type="EMBL" id="SMX36933.1"/>
    </source>
</evidence>
<evidence type="ECO:0000256" key="1">
    <source>
        <dbReference type="ARBA" id="ARBA00005771"/>
    </source>
</evidence>
<proteinExistence type="inferred from homology"/>
<dbReference type="InterPro" id="IPR000863">
    <property type="entry name" value="Sulfotransferase_dom"/>
</dbReference>
<protein>
    <submittedName>
        <fullName evidence="4">Glycolipid sulfotransferase</fullName>
        <ecNumber evidence="4">2.8.2.-</ecNumber>
    </submittedName>
</protein>
<sequence>MTLAAEPPQRDYVSDLTDSRRWQAFTPREGDIVVCTPAKSGTTWTQGILAMLIAADPGVDAQTSMKSPWIDIALRPLDEVMARLEAQDHRRQVKTHTSFDGIPYWPQLRYVTVYRHPIDVHFSYRKHYANQTKARFADHLFPEDPSESFRIFLEADHADGASLVTIVRHYRETLAREPRENLLRLHYADMLRDLRGAVTRIAAHAGIDTPGDLLEDIVQAATFDSMKANAHRFTPSAGQEFWQSDAGFFDSATSNKWEGQLSADDLAAYDARMCELLGPDERKWLEWGTR</sequence>
<dbReference type="RefSeq" id="WP_094019963.1">
    <property type="nucleotide sequence ID" value="NZ_FXYF01000002.1"/>
</dbReference>
<dbReference type="GO" id="GO:0008146">
    <property type="term" value="F:sulfotransferase activity"/>
    <property type="evidence" value="ECO:0007669"/>
    <property type="project" value="InterPro"/>
</dbReference>
<evidence type="ECO:0000256" key="2">
    <source>
        <dbReference type="ARBA" id="ARBA00022679"/>
    </source>
</evidence>
<dbReference type="EMBL" id="FXYF01000002">
    <property type="protein sequence ID" value="SMX36933.1"/>
    <property type="molecule type" value="Genomic_DNA"/>
</dbReference>
<name>A0A238K2D6_9RHOB</name>
<dbReference type="PANTHER" id="PTHR11783">
    <property type="entry name" value="SULFOTRANSFERASE SULT"/>
    <property type="match status" value="1"/>
</dbReference>
<gene>
    <name evidence="4" type="ORF">MAA8898_01119</name>
</gene>
<feature type="domain" description="Sulfotransferase" evidence="3">
    <location>
        <begin position="30"/>
        <end position="275"/>
    </location>
</feature>
<evidence type="ECO:0000313" key="5">
    <source>
        <dbReference type="Proteomes" id="UP000207598"/>
    </source>
</evidence>
<dbReference type="InterPro" id="IPR027417">
    <property type="entry name" value="P-loop_NTPase"/>
</dbReference>
<dbReference type="AlphaFoldDB" id="A0A238K2D6"/>
<dbReference type="Proteomes" id="UP000207598">
    <property type="component" value="Unassembled WGS sequence"/>
</dbReference>
<reference evidence="4 5" key="1">
    <citation type="submission" date="2017-05" db="EMBL/GenBank/DDBJ databases">
        <authorList>
            <person name="Song R."/>
            <person name="Chenine A.L."/>
            <person name="Ruprecht R.M."/>
        </authorList>
    </citation>
    <scope>NUCLEOTIDE SEQUENCE [LARGE SCALE GENOMIC DNA]</scope>
    <source>
        <strain evidence="4 5">CECT 8898</strain>
    </source>
</reference>
<evidence type="ECO:0000259" key="3">
    <source>
        <dbReference type="Pfam" id="PF00685"/>
    </source>
</evidence>
<dbReference type="EC" id="2.8.2.-" evidence="4"/>
<dbReference type="OrthoDB" id="3399180at2"/>
<organism evidence="4 5">
    <name type="scientific">Maliponia aquimaris</name>
    <dbReference type="NCBI Taxonomy" id="1673631"/>
    <lineage>
        <taxon>Bacteria</taxon>
        <taxon>Pseudomonadati</taxon>
        <taxon>Pseudomonadota</taxon>
        <taxon>Alphaproteobacteria</taxon>
        <taxon>Rhodobacterales</taxon>
        <taxon>Paracoccaceae</taxon>
        <taxon>Maliponia</taxon>
    </lineage>
</organism>
<comment type="similarity">
    <text evidence="1">Belongs to the sulfotransferase 1 family.</text>
</comment>
<dbReference type="Gene3D" id="3.40.50.300">
    <property type="entry name" value="P-loop containing nucleotide triphosphate hydrolases"/>
    <property type="match status" value="1"/>
</dbReference>
<dbReference type="Pfam" id="PF00685">
    <property type="entry name" value="Sulfotransfer_1"/>
    <property type="match status" value="1"/>
</dbReference>
<accession>A0A238K2D6</accession>
<dbReference type="SUPFAM" id="SSF52540">
    <property type="entry name" value="P-loop containing nucleoside triphosphate hydrolases"/>
    <property type="match status" value="1"/>
</dbReference>
<keyword evidence="5" id="KW-1185">Reference proteome</keyword>